<evidence type="ECO:0000313" key="2">
    <source>
        <dbReference type="Proteomes" id="UP000030108"/>
    </source>
</evidence>
<comment type="caution">
    <text evidence="1">The sequence shown here is derived from an EMBL/GenBank/DDBJ whole genome shotgun (WGS) entry which is preliminary data.</text>
</comment>
<gene>
    <name evidence="1" type="ORF">RSOL_372700</name>
</gene>
<reference evidence="2" key="1">
    <citation type="journal article" date="2014" name="Genome Announc.">
        <title>Draft genome sequence of the plant-pathogenic soil fungus Rhizoctonia solani anastomosis group 3 strain Rhs1AP.</title>
        <authorList>
            <person name="Cubeta M.A."/>
            <person name="Thomas E."/>
            <person name="Dean R.A."/>
            <person name="Jabaji S."/>
            <person name="Neate S.M."/>
            <person name="Tavantzis S."/>
            <person name="Toda T."/>
            <person name="Vilgalys R."/>
            <person name="Bharathan N."/>
            <person name="Fedorova-Abrams N."/>
            <person name="Pakala S.B."/>
            <person name="Pakala S.M."/>
            <person name="Zafar N."/>
            <person name="Joardar V."/>
            <person name="Losada L."/>
            <person name="Nierman W.C."/>
        </authorList>
    </citation>
    <scope>NUCLEOTIDE SEQUENCE [LARGE SCALE GENOMIC DNA]</scope>
    <source>
        <strain evidence="2">AG-3</strain>
    </source>
</reference>
<organism evidence="1 2">
    <name type="scientific">Rhizoctonia solani AG-3 Rhs1AP</name>
    <dbReference type="NCBI Taxonomy" id="1086054"/>
    <lineage>
        <taxon>Eukaryota</taxon>
        <taxon>Fungi</taxon>
        <taxon>Dikarya</taxon>
        <taxon>Basidiomycota</taxon>
        <taxon>Agaricomycotina</taxon>
        <taxon>Agaricomycetes</taxon>
        <taxon>Cantharellales</taxon>
        <taxon>Ceratobasidiaceae</taxon>
        <taxon>Rhizoctonia</taxon>
    </lineage>
</organism>
<dbReference type="OrthoDB" id="3246233at2759"/>
<evidence type="ECO:0000313" key="1">
    <source>
        <dbReference type="EMBL" id="EUC60875.1"/>
    </source>
</evidence>
<dbReference type="EMBL" id="JATN01000319">
    <property type="protein sequence ID" value="EUC60875.1"/>
    <property type="molecule type" value="Genomic_DNA"/>
</dbReference>
<dbReference type="Proteomes" id="UP000030108">
    <property type="component" value="Unassembled WGS sequence"/>
</dbReference>
<dbReference type="AlphaFoldDB" id="X8JA42"/>
<protein>
    <submittedName>
        <fullName evidence="1">Uncharacterized protein</fullName>
    </submittedName>
</protein>
<name>X8JA42_9AGAM</name>
<feature type="non-terminal residue" evidence="1">
    <location>
        <position position="540"/>
    </location>
</feature>
<accession>X8JA42</accession>
<proteinExistence type="predicted"/>
<sequence>MSFSTKPSSKLVPGGSLVNPSTALNLGSFANSGSFPIGSLNKLSGLSSNDRSQEPHIINFTADGNGWRKGATEKWYKSQPSTKFKYLEYRKEKVSPFYHEYIVVHLENETVCRFDRRGDVNNRANVFVGEPIPSEDTAHVIAKRDKDLYPIIERDSELLLHMRFPKGQDILTILGICYGIQSTKATQYYSLTGYNCYFFSWTVIIATARCTVDWATLAQEDQLWEALVGSVMNGLSQDQTSLGPFAVPKSTITTRLGMKGKTDLSIPTHFVSSVYLCNTFRNVLVQARGQIRKSLAELILCSTVDKAMHEILKTSAHRAGSQAVRIYATQAASDVAMEVIIEALWRDIISNNAGNELWKAKCELAKSCVEAASSAIAGAGGYRIIGTPSETPAIATSLQSGLSSPTTYETEIPTPSVKWATAWDKAWEKRWTKSHKKGSDDDALSTSISDRAKADWIKAWDDVCKANEQYVHLISRGVAEYVTKNLPEALPEVLQYGTETNAIKNMVKGLIPTKFEGYSHAQLQNWVKARIQSTAHVCPG</sequence>